<sequence>EAAHALLPYVEDDEWFFDTELLMNAQWMGMRLMEIPVHWVEDTGTTVNIPDTVAKDLKGMRRLKREFSERSEAATGTTTQSVLSWDERGQRTLPGSLILVDSTAPKTSTASESGADRRRRKSMDAETTQTPTPRI</sequence>
<feature type="compositionally biased region" description="Polar residues" evidence="1">
    <location>
        <begin position="125"/>
        <end position="135"/>
    </location>
</feature>
<evidence type="ECO:0000256" key="1">
    <source>
        <dbReference type="SAM" id="MobiDB-lite"/>
    </source>
</evidence>
<protein>
    <submittedName>
        <fullName evidence="2">CAZy families GT2 protein</fullName>
    </submittedName>
</protein>
<organism evidence="2">
    <name type="scientific">uncultured Tsukamurella sp</name>
    <dbReference type="NCBI Taxonomy" id="290604"/>
    <lineage>
        <taxon>Bacteria</taxon>
        <taxon>Bacillati</taxon>
        <taxon>Actinomycetota</taxon>
        <taxon>Actinomycetes</taxon>
        <taxon>Mycobacteriales</taxon>
        <taxon>Tsukamurellaceae</taxon>
        <taxon>Tsukamurella</taxon>
        <taxon>environmental samples</taxon>
    </lineage>
</organism>
<feature type="region of interest" description="Disordered" evidence="1">
    <location>
        <begin position="67"/>
        <end position="135"/>
    </location>
</feature>
<name>A0A060C347_9ACTN</name>
<reference evidence="2" key="1">
    <citation type="journal article" date="2013" name="Environ. Microbiol.">
        <title>Seasonally variable intestinal metagenomes of the red palm weevil (Rhynchophorus ferrugineus).</title>
        <authorList>
            <person name="Jia S."/>
            <person name="Zhang X."/>
            <person name="Zhang G."/>
            <person name="Yin A."/>
            <person name="Zhang S."/>
            <person name="Li F."/>
            <person name="Wang L."/>
            <person name="Zhao D."/>
            <person name="Yun Q."/>
            <person name="Tala"/>
            <person name="Wang J."/>
            <person name="Sun G."/>
            <person name="Baabdullah M."/>
            <person name="Yu X."/>
            <person name="Hu S."/>
            <person name="Al-Mssallem I.S."/>
            <person name="Yu J."/>
        </authorList>
    </citation>
    <scope>NUCLEOTIDE SEQUENCE</scope>
</reference>
<dbReference type="EMBL" id="KF122049">
    <property type="protein sequence ID" value="AIA89342.1"/>
    <property type="molecule type" value="Genomic_DNA"/>
</dbReference>
<evidence type="ECO:0000313" key="2">
    <source>
        <dbReference type="EMBL" id="AIA89342.1"/>
    </source>
</evidence>
<feature type="compositionally biased region" description="Polar residues" evidence="1">
    <location>
        <begin position="74"/>
        <end position="83"/>
    </location>
</feature>
<proteinExistence type="predicted"/>
<feature type="non-terminal residue" evidence="2">
    <location>
        <position position="1"/>
    </location>
</feature>
<feature type="non-terminal residue" evidence="2">
    <location>
        <position position="135"/>
    </location>
</feature>
<accession>A0A060C347</accession>
<dbReference type="AlphaFoldDB" id="A0A060C347"/>